<dbReference type="Proteomes" id="UP001642464">
    <property type="component" value="Unassembled WGS sequence"/>
</dbReference>
<sequence length="122" mass="14401">MRLRRLCEKKTSGRLQVTPEIHEQWARGCRDELCLAMVNALKMHGAEDNKKTRHTAEFTQQMVFVKERQREKEQEIEGGWYTEERMSSELKYSAKLATKTENYRRQLLQRTFPRGSGNAKVP</sequence>
<dbReference type="EMBL" id="CAXAMM010041969">
    <property type="protein sequence ID" value="CAK9102128.1"/>
    <property type="molecule type" value="Genomic_DNA"/>
</dbReference>
<proteinExistence type="predicted"/>
<name>A0ABP0RR79_9DINO</name>
<accession>A0ABP0RR79</accession>
<comment type="caution">
    <text evidence="1">The sequence shown here is derived from an EMBL/GenBank/DDBJ whole genome shotgun (WGS) entry which is preliminary data.</text>
</comment>
<gene>
    <name evidence="1" type="ORF">SCF082_LOCUS47738</name>
</gene>
<protein>
    <submittedName>
        <fullName evidence="1">Uncharacterized protein</fullName>
    </submittedName>
</protein>
<organism evidence="1 2">
    <name type="scientific">Durusdinium trenchii</name>
    <dbReference type="NCBI Taxonomy" id="1381693"/>
    <lineage>
        <taxon>Eukaryota</taxon>
        <taxon>Sar</taxon>
        <taxon>Alveolata</taxon>
        <taxon>Dinophyceae</taxon>
        <taxon>Suessiales</taxon>
        <taxon>Symbiodiniaceae</taxon>
        <taxon>Durusdinium</taxon>
    </lineage>
</organism>
<evidence type="ECO:0000313" key="2">
    <source>
        <dbReference type="Proteomes" id="UP001642464"/>
    </source>
</evidence>
<keyword evidence="2" id="KW-1185">Reference proteome</keyword>
<evidence type="ECO:0000313" key="1">
    <source>
        <dbReference type="EMBL" id="CAK9102128.1"/>
    </source>
</evidence>
<reference evidence="1 2" key="1">
    <citation type="submission" date="2024-02" db="EMBL/GenBank/DDBJ databases">
        <authorList>
            <person name="Chen Y."/>
            <person name="Shah S."/>
            <person name="Dougan E. K."/>
            <person name="Thang M."/>
            <person name="Chan C."/>
        </authorList>
    </citation>
    <scope>NUCLEOTIDE SEQUENCE [LARGE SCALE GENOMIC DNA]</scope>
</reference>